<dbReference type="SMART" id="SM00369">
    <property type="entry name" value="LRR_TYP"/>
    <property type="match status" value="7"/>
</dbReference>
<dbReference type="PANTHER" id="PTHR45617:SF178">
    <property type="entry name" value="ASTROCYTIC LEUCINE-RICH REPEAT MOLECULE-RELATED"/>
    <property type="match status" value="1"/>
</dbReference>
<reference evidence="4" key="1">
    <citation type="submission" date="2022-01" db="EMBL/GenBank/DDBJ databases">
        <authorList>
            <person name="King R."/>
        </authorList>
    </citation>
    <scope>NUCLEOTIDE SEQUENCE</scope>
</reference>
<evidence type="ECO:0000313" key="4">
    <source>
        <dbReference type="EMBL" id="CAG9820413.1"/>
    </source>
</evidence>
<organism evidence="4 5">
    <name type="scientific">Phaedon cochleariae</name>
    <name type="common">Mustard beetle</name>
    <dbReference type="NCBI Taxonomy" id="80249"/>
    <lineage>
        <taxon>Eukaryota</taxon>
        <taxon>Metazoa</taxon>
        <taxon>Ecdysozoa</taxon>
        <taxon>Arthropoda</taxon>
        <taxon>Hexapoda</taxon>
        <taxon>Insecta</taxon>
        <taxon>Pterygota</taxon>
        <taxon>Neoptera</taxon>
        <taxon>Endopterygota</taxon>
        <taxon>Coleoptera</taxon>
        <taxon>Polyphaga</taxon>
        <taxon>Cucujiformia</taxon>
        <taxon>Chrysomeloidea</taxon>
        <taxon>Chrysomelidae</taxon>
        <taxon>Chrysomelinae</taxon>
        <taxon>Chrysomelini</taxon>
        <taxon>Phaedon</taxon>
    </lineage>
</organism>
<dbReference type="Pfam" id="PF13855">
    <property type="entry name" value="LRR_8"/>
    <property type="match status" value="1"/>
</dbReference>
<dbReference type="Pfam" id="PF13306">
    <property type="entry name" value="LRR_5"/>
    <property type="match status" value="1"/>
</dbReference>
<sequence length="375" mass="43237">MIRVCLFAFILLMQLSTIITEGCDSFNNTTIYAQDIHGENLSFVVNGCIEPNKELKGDEIRDVLIDSDITRLGKDSIRNLPKLEWMGILENNLEILESHAFRNMPSLKSLNIFGTNLREIPKDVFNSVPTITTLVLSNNKIDFIASGAFSNMDSIEVIKLRFNQLTYWNRDWFENCPNLYHIDFSDNKISIIPRRAFASLPMLKAIDLGENKITTIQADAFRNMTNLIYLNLELNRLTVLDERAFPNKIYIENLSINNNRLNYLPDKLLSKLSIGTINLDQNPWKCPCMLRINDWLFFTRGSVEVSEHPCRTSNDPVCIVPQGNTCKETVEVELTGRYLGNMRNLIESINNRFQDKDYYFRSRRVTGELCISFFS</sequence>
<dbReference type="EMBL" id="OU896710">
    <property type="protein sequence ID" value="CAG9820413.1"/>
    <property type="molecule type" value="Genomic_DNA"/>
</dbReference>
<proteinExistence type="predicted"/>
<evidence type="ECO:0000313" key="5">
    <source>
        <dbReference type="Proteomes" id="UP001153737"/>
    </source>
</evidence>
<keyword evidence="3" id="KW-0732">Signal</keyword>
<dbReference type="InterPro" id="IPR032675">
    <property type="entry name" value="LRR_dom_sf"/>
</dbReference>
<dbReference type="Gene3D" id="3.80.10.10">
    <property type="entry name" value="Ribonuclease Inhibitor"/>
    <property type="match status" value="2"/>
</dbReference>
<dbReference type="SUPFAM" id="SSF52058">
    <property type="entry name" value="L domain-like"/>
    <property type="match status" value="1"/>
</dbReference>
<dbReference type="InterPro" id="IPR001611">
    <property type="entry name" value="Leu-rich_rpt"/>
</dbReference>
<evidence type="ECO:0000256" key="1">
    <source>
        <dbReference type="ARBA" id="ARBA00022614"/>
    </source>
</evidence>
<dbReference type="AlphaFoldDB" id="A0A9N9SFW7"/>
<feature type="chain" id="PRO_5040165041" evidence="3">
    <location>
        <begin position="21"/>
        <end position="375"/>
    </location>
</feature>
<dbReference type="FunFam" id="3.80.10.10:FF:001164">
    <property type="entry name" value="GH01279p"/>
    <property type="match status" value="1"/>
</dbReference>
<protein>
    <submittedName>
        <fullName evidence="4">Uncharacterized protein</fullName>
    </submittedName>
</protein>
<dbReference type="Proteomes" id="UP001153737">
    <property type="component" value="Chromosome 4"/>
</dbReference>
<dbReference type="OrthoDB" id="676979at2759"/>
<reference evidence="4" key="2">
    <citation type="submission" date="2022-10" db="EMBL/GenBank/DDBJ databases">
        <authorList>
            <consortium name="ENA_rothamsted_submissions"/>
            <consortium name="culmorum"/>
            <person name="King R."/>
        </authorList>
    </citation>
    <scope>NUCLEOTIDE SEQUENCE</scope>
</reference>
<dbReference type="PANTHER" id="PTHR45617">
    <property type="entry name" value="LEUCINE RICH REPEAT FAMILY PROTEIN"/>
    <property type="match status" value="1"/>
</dbReference>
<keyword evidence="2" id="KW-0677">Repeat</keyword>
<keyword evidence="5" id="KW-1185">Reference proteome</keyword>
<gene>
    <name evidence="4" type="ORF">PHAECO_LOCUS8857</name>
</gene>
<name>A0A9N9SFW7_PHACE</name>
<feature type="signal peptide" evidence="3">
    <location>
        <begin position="1"/>
        <end position="20"/>
    </location>
</feature>
<keyword evidence="1" id="KW-0433">Leucine-rich repeat</keyword>
<evidence type="ECO:0000256" key="2">
    <source>
        <dbReference type="ARBA" id="ARBA00022737"/>
    </source>
</evidence>
<dbReference type="InterPro" id="IPR026906">
    <property type="entry name" value="LRR_5"/>
</dbReference>
<dbReference type="InterPro" id="IPR003591">
    <property type="entry name" value="Leu-rich_rpt_typical-subtyp"/>
</dbReference>
<accession>A0A9N9SFW7</accession>
<evidence type="ECO:0000256" key="3">
    <source>
        <dbReference type="SAM" id="SignalP"/>
    </source>
</evidence>